<comment type="similarity">
    <text evidence="1">Belongs to the UPF0122 family.</text>
</comment>
<comment type="function">
    <text evidence="2">Might take part in the signal recognition particle (SRP) pathway. This is inferred from the conservation of its genetic proximity to ftsY/ffh. May be a regulatory protein.</text>
</comment>
<reference evidence="3 4" key="1">
    <citation type="submission" date="2019-01" db="EMBL/GenBank/DDBJ databases">
        <authorList>
            <consortium name="Pathogen Informatics"/>
        </authorList>
    </citation>
    <scope>NUCLEOTIDE SEQUENCE [LARGE SCALE GENOMIC DNA]</scope>
    <source>
        <strain evidence="3 4">NCTC10118</strain>
    </source>
</reference>
<evidence type="ECO:0000313" key="3">
    <source>
        <dbReference type="EMBL" id="VEU63145.1"/>
    </source>
</evidence>
<proteinExistence type="inferred from homology"/>
<dbReference type="AlphaFoldDB" id="A0A449ADV0"/>
<dbReference type="PANTHER" id="PTHR40083:SF1">
    <property type="entry name" value="UPF0122 PROTEIN YLXM"/>
    <property type="match status" value="1"/>
</dbReference>
<evidence type="ECO:0000256" key="2">
    <source>
        <dbReference type="ARBA" id="ARBA00024764"/>
    </source>
</evidence>
<sequence length="80" mass="9612">MQHKDLDKIQEYTVLYEQYKNLLTQTQRQVFELYYYQDLSYSEIAKIMATSRSAAYDAVKKALAKLSKLNQEIYKNKYNK</sequence>
<dbReference type="Gene3D" id="1.10.10.10">
    <property type="entry name" value="Winged helix-like DNA-binding domain superfamily/Winged helix DNA-binding domain"/>
    <property type="match status" value="1"/>
</dbReference>
<dbReference type="SUPFAM" id="SSF88659">
    <property type="entry name" value="Sigma3 and sigma4 domains of RNA polymerase sigma factors"/>
    <property type="match status" value="1"/>
</dbReference>
<dbReference type="OrthoDB" id="399219at2"/>
<organism evidence="3 4">
    <name type="scientific">Mycoplasmopsis bovirhinis</name>
    <dbReference type="NCBI Taxonomy" id="29553"/>
    <lineage>
        <taxon>Bacteria</taxon>
        <taxon>Bacillati</taxon>
        <taxon>Mycoplasmatota</taxon>
        <taxon>Mycoplasmoidales</taxon>
        <taxon>Metamycoplasmataceae</taxon>
        <taxon>Mycoplasmopsis</taxon>
    </lineage>
</organism>
<dbReference type="EMBL" id="LR214972">
    <property type="protein sequence ID" value="VEU63145.1"/>
    <property type="molecule type" value="Genomic_DNA"/>
</dbReference>
<dbReference type="Proteomes" id="UP000289952">
    <property type="component" value="Chromosome"/>
</dbReference>
<accession>A0A449ADV0</accession>
<keyword evidence="4" id="KW-1185">Reference proteome</keyword>
<dbReference type="CDD" id="cd06171">
    <property type="entry name" value="Sigma70_r4"/>
    <property type="match status" value="1"/>
</dbReference>
<dbReference type="RefSeq" id="WP_129621354.1">
    <property type="nucleotide sequence ID" value="NZ_LR214972.1"/>
</dbReference>
<gene>
    <name evidence="3" type="primary">MCYN0061</name>
    <name evidence="3" type="ORF">NCTC10118_00315</name>
</gene>
<evidence type="ECO:0000313" key="4">
    <source>
        <dbReference type="Proteomes" id="UP000289952"/>
    </source>
</evidence>
<protein>
    <submittedName>
        <fullName evidence="3">Sigma-70, region 4</fullName>
    </submittedName>
</protein>
<dbReference type="InterPro" id="IPR036388">
    <property type="entry name" value="WH-like_DNA-bd_sf"/>
</dbReference>
<dbReference type="PANTHER" id="PTHR40083">
    <property type="entry name" value="UPF0122 PROTEIN CBO2450/CLC_2298"/>
    <property type="match status" value="1"/>
</dbReference>
<name>A0A449ADV0_9BACT</name>
<dbReference type="InterPro" id="IPR007394">
    <property type="entry name" value="UPF0122"/>
</dbReference>
<dbReference type="Pfam" id="PF04297">
    <property type="entry name" value="UPF0122"/>
    <property type="match status" value="1"/>
</dbReference>
<dbReference type="InterPro" id="IPR013324">
    <property type="entry name" value="RNA_pol_sigma_r3/r4-like"/>
</dbReference>
<evidence type="ECO:0000256" key="1">
    <source>
        <dbReference type="ARBA" id="ARBA00008720"/>
    </source>
</evidence>